<dbReference type="AlphaFoldDB" id="A0A1G6JAL1"/>
<evidence type="ECO:0000259" key="4">
    <source>
        <dbReference type="SMART" id="SM00796"/>
    </source>
</evidence>
<dbReference type="PANTHER" id="PTHR34698:SF2">
    <property type="entry name" value="5-OXOPROLINASE SUBUNIT B"/>
    <property type="match status" value="1"/>
</dbReference>
<dbReference type="Gene3D" id="3.30.1360.40">
    <property type="match status" value="1"/>
</dbReference>
<reference evidence="6" key="1">
    <citation type="submission" date="2016-10" db="EMBL/GenBank/DDBJ databases">
        <authorList>
            <person name="Varghese N."/>
            <person name="Submissions S."/>
        </authorList>
    </citation>
    <scope>NUCLEOTIDE SEQUENCE [LARGE SCALE GENOMIC DNA]</scope>
    <source>
        <strain evidence="6">DSM 18609</strain>
    </source>
</reference>
<keyword evidence="6" id="KW-1185">Reference proteome</keyword>
<dbReference type="InterPro" id="IPR010016">
    <property type="entry name" value="PxpB"/>
</dbReference>
<keyword evidence="2" id="KW-0378">Hydrolase</keyword>
<evidence type="ECO:0000256" key="2">
    <source>
        <dbReference type="ARBA" id="ARBA00022801"/>
    </source>
</evidence>
<dbReference type="NCBIfam" id="TIGR00370">
    <property type="entry name" value="5-oxoprolinase subunit PxpB"/>
    <property type="match status" value="1"/>
</dbReference>
<dbReference type="PANTHER" id="PTHR34698">
    <property type="entry name" value="5-OXOPROLINASE SUBUNIT B"/>
    <property type="match status" value="1"/>
</dbReference>
<keyword evidence="3" id="KW-0067">ATP-binding</keyword>
<dbReference type="EMBL" id="FMZH01000001">
    <property type="protein sequence ID" value="SDC15780.1"/>
    <property type="molecule type" value="Genomic_DNA"/>
</dbReference>
<dbReference type="InterPro" id="IPR029000">
    <property type="entry name" value="Cyclophilin-like_dom_sf"/>
</dbReference>
<evidence type="ECO:0000313" key="6">
    <source>
        <dbReference type="Proteomes" id="UP000199455"/>
    </source>
</evidence>
<organism evidence="5 6">
    <name type="scientific">Pedobacter soli</name>
    <dbReference type="NCBI Taxonomy" id="390242"/>
    <lineage>
        <taxon>Bacteria</taxon>
        <taxon>Pseudomonadati</taxon>
        <taxon>Bacteroidota</taxon>
        <taxon>Sphingobacteriia</taxon>
        <taxon>Sphingobacteriales</taxon>
        <taxon>Sphingobacteriaceae</taxon>
        <taxon>Pedobacter</taxon>
    </lineage>
</organism>
<dbReference type="GO" id="GO:0005524">
    <property type="term" value="F:ATP binding"/>
    <property type="evidence" value="ECO:0007669"/>
    <property type="project" value="UniProtKB-KW"/>
</dbReference>
<dbReference type="RefSeq" id="WP_090763871.1">
    <property type="nucleotide sequence ID" value="NZ_FMZH01000001.1"/>
</dbReference>
<accession>A0A1G6JAL1</accession>
<evidence type="ECO:0000256" key="3">
    <source>
        <dbReference type="ARBA" id="ARBA00022840"/>
    </source>
</evidence>
<gene>
    <name evidence="5" type="ORF">SAMN04488024_101396</name>
</gene>
<proteinExistence type="predicted"/>
<dbReference type="Proteomes" id="UP000199455">
    <property type="component" value="Unassembled WGS sequence"/>
</dbReference>
<keyword evidence="1" id="KW-0547">Nucleotide-binding</keyword>
<dbReference type="SUPFAM" id="SSF50891">
    <property type="entry name" value="Cyclophilin-like"/>
    <property type="match status" value="1"/>
</dbReference>
<evidence type="ECO:0000313" key="5">
    <source>
        <dbReference type="EMBL" id="SDC15780.1"/>
    </source>
</evidence>
<evidence type="ECO:0000256" key="1">
    <source>
        <dbReference type="ARBA" id="ARBA00022741"/>
    </source>
</evidence>
<feature type="domain" description="Carboxyltransferase" evidence="4">
    <location>
        <begin position="14"/>
        <end position="224"/>
    </location>
</feature>
<dbReference type="SMART" id="SM00796">
    <property type="entry name" value="AHS1"/>
    <property type="match status" value="1"/>
</dbReference>
<dbReference type="SUPFAM" id="SSF160467">
    <property type="entry name" value="PH0987 N-terminal domain-like"/>
    <property type="match status" value="1"/>
</dbReference>
<name>A0A1G6JAL1_9SPHI</name>
<dbReference type="Pfam" id="PF02682">
    <property type="entry name" value="CT_C_D"/>
    <property type="match status" value="1"/>
</dbReference>
<protein>
    <submittedName>
        <fullName evidence="5">Inhibitor of KinA</fullName>
    </submittedName>
</protein>
<dbReference type="InterPro" id="IPR003833">
    <property type="entry name" value="CT_C_D"/>
</dbReference>
<sequence length="245" mass="26191">MSEQQGDIVSGYSISIYALSEKALTVVFGNSISERLWRQVSSFNQLLKQHPFPGLITTVPAYSTLTVFFDLLQVAQSDLPGKTCYEKVSGYLKQLSHSAPGLAVQAGKHVVIPVCYGGDFGPDILTVAQNNDLSQAEVIALHSSAVYSVYMMGFVPGFAYMGGMPKSLSTPRKEVPQAAIPAGSVGIAGLQTGIYPIAIPGGWQIIGRTPLQMFNAARQNPALLQGGDTVTFKAITIDEFNAYPV</sequence>
<dbReference type="STRING" id="390242.SAMN04488024_101396"/>
<dbReference type="GO" id="GO:0016787">
    <property type="term" value="F:hydrolase activity"/>
    <property type="evidence" value="ECO:0007669"/>
    <property type="project" value="UniProtKB-KW"/>
</dbReference>
<dbReference type="Gene3D" id="2.40.100.10">
    <property type="entry name" value="Cyclophilin-like"/>
    <property type="match status" value="1"/>
</dbReference>